<dbReference type="EMBL" id="KZ772699">
    <property type="protein sequence ID" value="PTQ43015.1"/>
    <property type="molecule type" value="Genomic_DNA"/>
</dbReference>
<feature type="domain" description="Poly(A) RNA polymerase mitochondrial-like central palm" evidence="2">
    <location>
        <begin position="67"/>
        <end position="206"/>
    </location>
</feature>
<dbReference type="GO" id="GO:0016779">
    <property type="term" value="F:nucleotidyltransferase activity"/>
    <property type="evidence" value="ECO:0000318"/>
    <property type="project" value="GO_Central"/>
</dbReference>
<evidence type="ECO:0000313" key="3">
    <source>
        <dbReference type="EMBL" id="PTQ43015.1"/>
    </source>
</evidence>
<proteinExistence type="predicted"/>
<dbReference type="SUPFAM" id="SSF81301">
    <property type="entry name" value="Nucleotidyltransferase"/>
    <property type="match status" value="1"/>
</dbReference>
<feature type="compositionally biased region" description="Acidic residues" evidence="1">
    <location>
        <begin position="18"/>
        <end position="27"/>
    </location>
</feature>
<gene>
    <name evidence="3" type="ORF">MARPO_0027s0117</name>
</gene>
<feature type="region of interest" description="Disordered" evidence="1">
    <location>
        <begin position="616"/>
        <end position="689"/>
    </location>
</feature>
<keyword evidence="4" id="KW-1185">Reference proteome</keyword>
<dbReference type="AlphaFoldDB" id="A0A2R6XA74"/>
<dbReference type="Gene3D" id="1.10.1410.10">
    <property type="match status" value="1"/>
</dbReference>
<dbReference type="CDD" id="cd05402">
    <property type="entry name" value="NT_PAP_TUTase"/>
    <property type="match status" value="1"/>
</dbReference>
<dbReference type="InterPro" id="IPR043519">
    <property type="entry name" value="NT_sf"/>
</dbReference>
<dbReference type="PANTHER" id="PTHR12271">
    <property type="entry name" value="POLY A POLYMERASE CID PAP -RELATED"/>
    <property type="match status" value="1"/>
</dbReference>
<feature type="region of interest" description="Disordered" evidence="1">
    <location>
        <begin position="427"/>
        <end position="499"/>
    </location>
</feature>
<dbReference type="OrthoDB" id="2274644at2759"/>
<dbReference type="Proteomes" id="UP000244005">
    <property type="component" value="Unassembled WGS sequence"/>
</dbReference>
<reference evidence="4" key="1">
    <citation type="journal article" date="2017" name="Cell">
        <title>Insights into land plant evolution garnered from the Marchantia polymorpha genome.</title>
        <authorList>
            <person name="Bowman J.L."/>
            <person name="Kohchi T."/>
            <person name="Yamato K.T."/>
            <person name="Jenkins J."/>
            <person name="Shu S."/>
            <person name="Ishizaki K."/>
            <person name="Yamaoka S."/>
            <person name="Nishihama R."/>
            <person name="Nakamura Y."/>
            <person name="Berger F."/>
            <person name="Adam C."/>
            <person name="Aki S.S."/>
            <person name="Althoff F."/>
            <person name="Araki T."/>
            <person name="Arteaga-Vazquez M.A."/>
            <person name="Balasubrmanian S."/>
            <person name="Barry K."/>
            <person name="Bauer D."/>
            <person name="Boehm C.R."/>
            <person name="Briginshaw L."/>
            <person name="Caballero-Perez J."/>
            <person name="Catarino B."/>
            <person name="Chen F."/>
            <person name="Chiyoda S."/>
            <person name="Chovatia M."/>
            <person name="Davies K.M."/>
            <person name="Delmans M."/>
            <person name="Demura T."/>
            <person name="Dierschke T."/>
            <person name="Dolan L."/>
            <person name="Dorantes-Acosta A.E."/>
            <person name="Eklund D.M."/>
            <person name="Florent S.N."/>
            <person name="Flores-Sandoval E."/>
            <person name="Fujiyama A."/>
            <person name="Fukuzawa H."/>
            <person name="Galik B."/>
            <person name="Grimanelli D."/>
            <person name="Grimwood J."/>
            <person name="Grossniklaus U."/>
            <person name="Hamada T."/>
            <person name="Haseloff J."/>
            <person name="Hetherington A.J."/>
            <person name="Higo A."/>
            <person name="Hirakawa Y."/>
            <person name="Hundley H.N."/>
            <person name="Ikeda Y."/>
            <person name="Inoue K."/>
            <person name="Inoue S.I."/>
            <person name="Ishida S."/>
            <person name="Jia Q."/>
            <person name="Kakita M."/>
            <person name="Kanazawa T."/>
            <person name="Kawai Y."/>
            <person name="Kawashima T."/>
            <person name="Kennedy M."/>
            <person name="Kinose K."/>
            <person name="Kinoshita T."/>
            <person name="Kohara Y."/>
            <person name="Koide E."/>
            <person name="Komatsu K."/>
            <person name="Kopischke S."/>
            <person name="Kubo M."/>
            <person name="Kyozuka J."/>
            <person name="Lagercrantz U."/>
            <person name="Lin S.S."/>
            <person name="Lindquist E."/>
            <person name="Lipzen A.M."/>
            <person name="Lu C.W."/>
            <person name="De Luna E."/>
            <person name="Martienssen R.A."/>
            <person name="Minamino N."/>
            <person name="Mizutani M."/>
            <person name="Mizutani M."/>
            <person name="Mochizuki N."/>
            <person name="Monte I."/>
            <person name="Mosher R."/>
            <person name="Nagasaki H."/>
            <person name="Nakagami H."/>
            <person name="Naramoto S."/>
            <person name="Nishitani K."/>
            <person name="Ohtani M."/>
            <person name="Okamoto T."/>
            <person name="Okumura M."/>
            <person name="Phillips J."/>
            <person name="Pollak B."/>
            <person name="Reinders A."/>
            <person name="Rovekamp M."/>
            <person name="Sano R."/>
            <person name="Sawa S."/>
            <person name="Schmid M.W."/>
            <person name="Shirakawa M."/>
            <person name="Solano R."/>
            <person name="Spunde A."/>
            <person name="Suetsugu N."/>
            <person name="Sugano S."/>
            <person name="Sugiyama A."/>
            <person name="Sun R."/>
            <person name="Suzuki Y."/>
            <person name="Takenaka M."/>
            <person name="Takezawa D."/>
            <person name="Tomogane H."/>
            <person name="Tsuzuki M."/>
            <person name="Ueda T."/>
            <person name="Umeda M."/>
            <person name="Ward J.M."/>
            <person name="Watanabe Y."/>
            <person name="Yazaki K."/>
            <person name="Yokoyama R."/>
            <person name="Yoshitake Y."/>
            <person name="Yotsui I."/>
            <person name="Zachgo S."/>
            <person name="Schmutz J."/>
        </authorList>
    </citation>
    <scope>NUCLEOTIDE SEQUENCE [LARGE SCALE GENOMIC DNA]</scope>
    <source>
        <strain evidence="4">Tak-1</strain>
    </source>
</reference>
<evidence type="ECO:0000313" key="4">
    <source>
        <dbReference type="Proteomes" id="UP000244005"/>
    </source>
</evidence>
<name>A0A2R6XA74_MARPO</name>
<protein>
    <recommendedName>
        <fullName evidence="2">Poly(A) RNA polymerase mitochondrial-like central palm domain-containing protein</fullName>
    </recommendedName>
</protein>
<dbReference type="SUPFAM" id="SSF81631">
    <property type="entry name" value="PAP/OAS1 substrate-binding domain"/>
    <property type="match status" value="1"/>
</dbReference>
<feature type="compositionally biased region" description="Polar residues" evidence="1">
    <location>
        <begin position="623"/>
        <end position="644"/>
    </location>
</feature>
<feature type="region of interest" description="Disordered" evidence="1">
    <location>
        <begin position="1"/>
        <end position="33"/>
    </location>
</feature>
<dbReference type="PANTHER" id="PTHR12271:SF134">
    <property type="entry name" value="NUCLEOTIDYLTRANSFERASE FAMILY PROTEIN"/>
    <property type="match status" value="1"/>
</dbReference>
<dbReference type="GO" id="GO:0031123">
    <property type="term" value="P:RNA 3'-end processing"/>
    <property type="evidence" value="ECO:0000318"/>
    <property type="project" value="GO_Central"/>
</dbReference>
<evidence type="ECO:0000259" key="2">
    <source>
        <dbReference type="Pfam" id="PF22600"/>
    </source>
</evidence>
<dbReference type="Pfam" id="PF22600">
    <property type="entry name" value="MTPAP-like_central"/>
    <property type="match status" value="1"/>
</dbReference>
<organism evidence="3 4">
    <name type="scientific">Marchantia polymorpha</name>
    <name type="common">Common liverwort</name>
    <name type="synonym">Marchantia aquatica</name>
    <dbReference type="NCBI Taxonomy" id="3197"/>
    <lineage>
        <taxon>Eukaryota</taxon>
        <taxon>Viridiplantae</taxon>
        <taxon>Streptophyta</taxon>
        <taxon>Embryophyta</taxon>
        <taxon>Marchantiophyta</taxon>
        <taxon>Marchantiopsida</taxon>
        <taxon>Marchantiidae</taxon>
        <taxon>Marchantiales</taxon>
        <taxon>Marchantiaceae</taxon>
        <taxon>Marchantia</taxon>
    </lineage>
</organism>
<accession>A0A2R6XA74</accession>
<dbReference type="InterPro" id="IPR054708">
    <property type="entry name" value="MTPAP-like_central"/>
</dbReference>
<feature type="compositionally biased region" description="Low complexity" evidence="1">
    <location>
        <begin position="434"/>
        <end position="446"/>
    </location>
</feature>
<evidence type="ECO:0000256" key="1">
    <source>
        <dbReference type="SAM" id="MobiDB-lite"/>
    </source>
</evidence>
<sequence length="689" mass="76638">MQEGSREFGGSPDPTGFDSEDDGDDVPTDGPIVLSSHQVNEKALELERQQAGQLYFTDKVQALMKDMFNEVYAALQPKPDDRDKRIRVIKFIENFVKHKIPGSSISAFGSFVMDLYTASSDLDLSLNLSDGKRQCSRNDKVHYLRKVANALYGLQKGQRSVRGIETVYRAAVPVVKFVQCNTGIECDISVENNDGVLKSKVLGMFATIDTRFRQLCYLVKSWAKKHNVNSSKNGTLNSLSICLLVAFHLQTRSPPILPPFSVFMEGLFLPDVESCLNVVATRVWLFKDSGFGANNLESVPELFGSFFVKPSAQLNVMQLVAVENLWGHGLCSSTYEGKWISKIWPKNHIGCISVEDFADRTQNVARSVSRKEFELIYQCFHATLSNLKDPVNNVMDSTDLRVYLFGAKQRHRALDHARLAATHVDFSQSGNGWSTNESRSSVSSNRGHQPHMDTSIQFNHSRVHSAPSHTTTGASGYRDNAQDGPGFQHHMSRSWNPGRVVNLSHGHAVNPDPQRAVQFTHEDLEYTVTHVDLVNPDPQRAVQFTHEDLEYTVTHVDLVKRSHVRDIGQPTLDSETASAASRNRHVYRNSRVLGSRVARSRDSSCDGSVVHVEPTQVARNGDLSATNRPGTYQPNTSARGTTPSGHRRYGRGNRSRGACTSVVGGDVQPHNLSNHQRHGDSTVDGRWQT</sequence>
<feature type="compositionally biased region" description="Basic residues" evidence="1">
    <location>
        <begin position="645"/>
        <end position="654"/>
    </location>
</feature>
<dbReference type="Gene3D" id="3.30.460.10">
    <property type="entry name" value="Beta Polymerase, domain 2"/>
    <property type="match status" value="1"/>
</dbReference>